<dbReference type="InterPro" id="IPR027165">
    <property type="entry name" value="CND3"/>
</dbReference>
<sequence length="266" mass="30814">MTIARVFIEQEKQFGLNYANFKQFIDSLIKSGLSHNEFDSQTHTLSTLGSLMCHSQQVAMEYTKQIFHIIDEVDHISLKCQSLSILIDILLVHGINIITTINLDNLTPSQFLTAYFLNLFHEQNMEIKTIIVFGHMKLFLSSCLESTIKLLRIIFDYRFTNDHRSINKYERNQITSFFYFFSHLSNSNVLLIEELTFDLITHCLPFISNNSTIAYKSILTESMSYFCIERLSLLTLPTEECSHYNLAKNLLESIHTSTNNHTVCTI</sequence>
<keyword evidence="2" id="KW-0158">Chromosome</keyword>
<keyword evidence="6" id="KW-0131">Cell cycle</keyword>
<dbReference type="OrthoDB" id="10029078at2759"/>
<dbReference type="GO" id="GO:0000796">
    <property type="term" value="C:condensin complex"/>
    <property type="evidence" value="ECO:0007669"/>
    <property type="project" value="InterPro"/>
</dbReference>
<evidence type="ECO:0000256" key="5">
    <source>
        <dbReference type="ARBA" id="ARBA00023067"/>
    </source>
</evidence>
<evidence type="ECO:0000313" key="10">
    <source>
        <dbReference type="Proteomes" id="UP000663832"/>
    </source>
</evidence>
<dbReference type="EMBL" id="CAJNOI010006739">
    <property type="protein sequence ID" value="CAF1581455.1"/>
    <property type="molecule type" value="Genomic_DNA"/>
</dbReference>
<dbReference type="Pfam" id="PF12719">
    <property type="entry name" value="Cnd3"/>
    <property type="match status" value="1"/>
</dbReference>
<evidence type="ECO:0000256" key="6">
    <source>
        <dbReference type="ARBA" id="ARBA00023306"/>
    </source>
</evidence>
<dbReference type="Proteomes" id="UP000663832">
    <property type="component" value="Unassembled WGS sequence"/>
</dbReference>
<keyword evidence="10" id="KW-1185">Reference proteome</keyword>
<evidence type="ECO:0000313" key="8">
    <source>
        <dbReference type="EMBL" id="CAF1581455.1"/>
    </source>
</evidence>
<keyword evidence="5" id="KW-0226">DNA condensation</keyword>
<proteinExistence type="predicted"/>
<dbReference type="GO" id="GO:0007076">
    <property type="term" value="P:mitotic chromosome condensation"/>
    <property type="evidence" value="ECO:0007669"/>
    <property type="project" value="InterPro"/>
</dbReference>
<keyword evidence="4" id="KW-0498">Mitosis</keyword>
<dbReference type="EMBL" id="CAJNOM010007167">
    <property type="protein sequence ID" value="CAF1674133.1"/>
    <property type="molecule type" value="Genomic_DNA"/>
</dbReference>
<dbReference type="PANTHER" id="PTHR14418:SF5">
    <property type="entry name" value="CONDENSIN COMPLEX SUBUNIT 3"/>
    <property type="match status" value="1"/>
</dbReference>
<evidence type="ECO:0000256" key="2">
    <source>
        <dbReference type="ARBA" id="ARBA00022454"/>
    </source>
</evidence>
<name>A0A815ZEE8_9BILA</name>
<evidence type="ECO:0000313" key="9">
    <source>
        <dbReference type="EMBL" id="CAF1674133.1"/>
    </source>
</evidence>
<dbReference type="PANTHER" id="PTHR14418">
    <property type="entry name" value="CONDENSIN COMPLEX SUBUNIT 3-RELATED"/>
    <property type="match status" value="1"/>
</dbReference>
<evidence type="ECO:0000256" key="1">
    <source>
        <dbReference type="ARBA" id="ARBA00004286"/>
    </source>
</evidence>
<evidence type="ECO:0000259" key="7">
    <source>
        <dbReference type="Pfam" id="PF12719"/>
    </source>
</evidence>
<protein>
    <recommendedName>
        <fullName evidence="7">Nuclear condensin complex subunit 3 C-terminal domain-containing protein</fullName>
    </recommendedName>
</protein>
<feature type="domain" description="Nuclear condensin complex subunit 3 C-terminal" evidence="7">
    <location>
        <begin position="5"/>
        <end position="260"/>
    </location>
</feature>
<evidence type="ECO:0000256" key="4">
    <source>
        <dbReference type="ARBA" id="ARBA00022776"/>
    </source>
</evidence>
<evidence type="ECO:0000313" key="11">
    <source>
        <dbReference type="Proteomes" id="UP000663877"/>
    </source>
</evidence>
<dbReference type="InterPro" id="IPR025977">
    <property type="entry name" value="Cnd3_C"/>
</dbReference>
<comment type="subcellular location">
    <subcellularLocation>
        <location evidence="1">Chromosome</location>
    </subcellularLocation>
</comment>
<accession>A0A815ZEE8</accession>
<dbReference type="Proteomes" id="UP000663877">
    <property type="component" value="Unassembled WGS sequence"/>
</dbReference>
<gene>
    <name evidence="8" type="ORF">BJG266_LOCUS48748</name>
    <name evidence="9" type="ORF">QVE165_LOCUS65828</name>
</gene>
<dbReference type="AlphaFoldDB" id="A0A815ZEE8"/>
<keyword evidence="3" id="KW-0132">Cell division</keyword>
<reference evidence="8" key="1">
    <citation type="submission" date="2021-02" db="EMBL/GenBank/DDBJ databases">
        <authorList>
            <person name="Nowell W R."/>
        </authorList>
    </citation>
    <scope>NUCLEOTIDE SEQUENCE</scope>
</reference>
<dbReference type="GO" id="GO:0051301">
    <property type="term" value="P:cell division"/>
    <property type="evidence" value="ECO:0007669"/>
    <property type="project" value="UniProtKB-KW"/>
</dbReference>
<organism evidence="8 11">
    <name type="scientific">Adineta steineri</name>
    <dbReference type="NCBI Taxonomy" id="433720"/>
    <lineage>
        <taxon>Eukaryota</taxon>
        <taxon>Metazoa</taxon>
        <taxon>Spiralia</taxon>
        <taxon>Gnathifera</taxon>
        <taxon>Rotifera</taxon>
        <taxon>Eurotatoria</taxon>
        <taxon>Bdelloidea</taxon>
        <taxon>Adinetida</taxon>
        <taxon>Adinetidae</taxon>
        <taxon>Adineta</taxon>
    </lineage>
</organism>
<comment type="caution">
    <text evidence="8">The sequence shown here is derived from an EMBL/GenBank/DDBJ whole genome shotgun (WGS) entry which is preliminary data.</text>
</comment>
<dbReference type="GO" id="GO:0000793">
    <property type="term" value="C:condensed chromosome"/>
    <property type="evidence" value="ECO:0007669"/>
    <property type="project" value="TreeGrafter"/>
</dbReference>
<evidence type="ECO:0000256" key="3">
    <source>
        <dbReference type="ARBA" id="ARBA00022618"/>
    </source>
</evidence>